<keyword evidence="6" id="KW-1185">Reference proteome</keyword>
<dbReference type="Pfam" id="PF13692">
    <property type="entry name" value="Glyco_trans_1_4"/>
    <property type="match status" value="1"/>
</dbReference>
<comment type="caution">
    <text evidence="5">The sequence shown here is derived from an EMBL/GenBank/DDBJ whole genome shotgun (WGS) entry which is preliminary data.</text>
</comment>
<evidence type="ECO:0000313" key="6">
    <source>
        <dbReference type="Proteomes" id="UP000740605"/>
    </source>
</evidence>
<name>A0ABS5XSU8_9MICO</name>
<proteinExistence type="predicted"/>
<organism evidence="5 6">
    <name type="scientific">Microbacterium flavum</name>
    <dbReference type="NCBI Taxonomy" id="415216"/>
    <lineage>
        <taxon>Bacteria</taxon>
        <taxon>Bacillati</taxon>
        <taxon>Actinomycetota</taxon>
        <taxon>Actinomycetes</taxon>
        <taxon>Micrococcales</taxon>
        <taxon>Microbacteriaceae</taxon>
        <taxon>Microbacterium</taxon>
    </lineage>
</organism>
<dbReference type="InterPro" id="IPR029044">
    <property type="entry name" value="Nucleotide-diphossugar_trans"/>
</dbReference>
<sequence length="778" mass="84903">MPSVPLVSIVLPVFDDASTLRAALDSAVAQTLMDVEIICVDDASTDATAAIVDGFAQRDSRVRLIRHDRNRTAFQARRTGILAARAEHVMFLDGDDELAPRAAEVALAQAHASGADLVGFGVTVIEADGWSGGTYERRLQPVHRRLEGEAVLSELFPAGRPAQGQLWRHLFRTDLLREAYALLPDDLALPRVNDLPLLFLAAALARCYVSTPERLYRYHFGRGGSGHRVDSIERAEFYASAISSVDAIAAAVETIAAARPDAQALRRSYASMRSSIIGYVAFQLTEKADGPVLDAALAHLHTMASAHDIVHAAATFYPRTLSTLRRHTPWQPQTDRPVRSILLATSTLRTGGVSAVIRTQARYLQEEGYRVTIVARSGGSEAHAVPAGVAFVEMTARALPAQLEEWGRICRDHEVDVVLDHQILYTPHWPEFALMARAEGAATIGWLHNFVGRPIYDGTDRLTLIEECAGTLTHIVTLSPLDVAYFRLRGISHVSWAPNPPSPLLSESVAHPPAKRPPTGRVELVWWGRLEERTKQVRQLIEVGVHLSRMAVDFRLTVIGPDWTDLTARAFNAAARRRGVGAHVRAVGPRHGRELVRAIDRADAFVSTSIIEGYQLTIAEAQARGLPVFMYELPWLTLVQHNAGVVAVPQGDAHALAARIADATGDPNEYARLSTASRAAAAHATDHDIPRLYREIVTGTVSEEYSPAPTPDDARQLLGLFVFFAERSHRRGRSAADSSLSPGARVWAAAAPVGRATLRRIPGLRPLAHRAKGWLGAR</sequence>
<dbReference type="EMBL" id="JAFLHG010000004">
    <property type="protein sequence ID" value="MBT8797597.1"/>
    <property type="molecule type" value="Genomic_DNA"/>
</dbReference>
<evidence type="ECO:0000256" key="2">
    <source>
        <dbReference type="ARBA" id="ARBA00022679"/>
    </source>
</evidence>
<dbReference type="PANTHER" id="PTHR22916:SF3">
    <property type="entry name" value="UDP-GLCNAC:BETAGAL BETA-1,3-N-ACETYLGLUCOSAMINYLTRANSFERASE-LIKE PROTEIN 1"/>
    <property type="match status" value="1"/>
</dbReference>
<protein>
    <submittedName>
        <fullName evidence="5">Glycosyltransferase</fullName>
    </submittedName>
</protein>
<feature type="domain" description="Glycosyltransferase 2-like" evidence="3">
    <location>
        <begin position="8"/>
        <end position="137"/>
    </location>
</feature>
<dbReference type="Gene3D" id="3.90.550.10">
    <property type="entry name" value="Spore Coat Polysaccharide Biosynthesis Protein SpsA, Chain A"/>
    <property type="match status" value="1"/>
</dbReference>
<dbReference type="Pfam" id="PF13439">
    <property type="entry name" value="Glyco_transf_4"/>
    <property type="match status" value="1"/>
</dbReference>
<keyword evidence="1" id="KW-0328">Glycosyltransferase</keyword>
<accession>A0ABS5XSU8</accession>
<feature type="domain" description="Glycosyltransferase subfamily 4-like N-terminal" evidence="4">
    <location>
        <begin position="351"/>
        <end position="451"/>
    </location>
</feature>
<dbReference type="InterPro" id="IPR028098">
    <property type="entry name" value="Glyco_trans_4-like_N"/>
</dbReference>
<dbReference type="RefSeq" id="WP_215486840.1">
    <property type="nucleotide sequence ID" value="NZ_BAAAPJ010000002.1"/>
</dbReference>
<dbReference type="SUPFAM" id="SSF53448">
    <property type="entry name" value="Nucleotide-diphospho-sugar transferases"/>
    <property type="match status" value="1"/>
</dbReference>
<evidence type="ECO:0000256" key="1">
    <source>
        <dbReference type="ARBA" id="ARBA00022676"/>
    </source>
</evidence>
<keyword evidence="2" id="KW-0808">Transferase</keyword>
<dbReference type="Pfam" id="PF00535">
    <property type="entry name" value="Glycos_transf_2"/>
    <property type="match status" value="1"/>
</dbReference>
<dbReference type="CDD" id="cd00761">
    <property type="entry name" value="Glyco_tranf_GTA_type"/>
    <property type="match status" value="1"/>
</dbReference>
<evidence type="ECO:0000313" key="5">
    <source>
        <dbReference type="EMBL" id="MBT8797597.1"/>
    </source>
</evidence>
<dbReference type="InterPro" id="IPR001173">
    <property type="entry name" value="Glyco_trans_2-like"/>
</dbReference>
<dbReference type="CDD" id="cd03801">
    <property type="entry name" value="GT4_PimA-like"/>
    <property type="match status" value="1"/>
</dbReference>
<reference evidence="5 6" key="1">
    <citation type="submission" date="2021-03" db="EMBL/GenBank/DDBJ databases">
        <title>Microbacterium pauli sp. nov., isolated from microfiltered milk.</title>
        <authorList>
            <person name="Bellassi P."/>
            <person name="Fontana A."/>
            <person name="Callegari M.L."/>
            <person name="Lorenzo M."/>
            <person name="Cappa F."/>
        </authorList>
    </citation>
    <scope>NUCLEOTIDE SEQUENCE [LARGE SCALE GENOMIC DNA]</scope>
    <source>
        <strain evidence="5 6">DSM 18909</strain>
    </source>
</reference>
<evidence type="ECO:0000259" key="3">
    <source>
        <dbReference type="Pfam" id="PF00535"/>
    </source>
</evidence>
<dbReference type="PANTHER" id="PTHR22916">
    <property type="entry name" value="GLYCOSYLTRANSFERASE"/>
    <property type="match status" value="1"/>
</dbReference>
<dbReference type="Gene3D" id="3.40.50.2000">
    <property type="entry name" value="Glycogen Phosphorylase B"/>
    <property type="match status" value="2"/>
</dbReference>
<evidence type="ECO:0000259" key="4">
    <source>
        <dbReference type="Pfam" id="PF13439"/>
    </source>
</evidence>
<gene>
    <name evidence="5" type="ORF">J0P97_05875</name>
</gene>
<dbReference type="Proteomes" id="UP000740605">
    <property type="component" value="Unassembled WGS sequence"/>
</dbReference>
<dbReference type="SUPFAM" id="SSF53756">
    <property type="entry name" value="UDP-Glycosyltransferase/glycogen phosphorylase"/>
    <property type="match status" value="1"/>
</dbReference>